<evidence type="ECO:0000313" key="1">
    <source>
        <dbReference type="EMBL" id="PCK17435.1"/>
    </source>
</evidence>
<dbReference type="EMBL" id="NKHG01000144">
    <property type="protein sequence ID" value="PCK17435.1"/>
    <property type="molecule type" value="Genomic_DNA"/>
</dbReference>
<proteinExistence type="predicted"/>
<sequence>MFLLDIVVDIIANIYISLGYGTPQRKINVKIDKISKVNPEIKRIYENDKAFFEEDPKLSKLILESKVNTRESKEQLSHEISMILKEYKHVR</sequence>
<dbReference type="AlphaFoldDB" id="A0A2A5IJE7"/>
<evidence type="ECO:0000313" key="2">
    <source>
        <dbReference type="Proteomes" id="UP000228754"/>
    </source>
</evidence>
<dbReference type="OrthoDB" id="2942969at2"/>
<comment type="caution">
    <text evidence="1">The sequence shown here is derived from an EMBL/GenBank/DDBJ whole genome shotgun (WGS) entry which is preliminary data.</text>
</comment>
<name>A0A2A5IJE7_BACPU</name>
<reference evidence="1 2" key="1">
    <citation type="submission" date="2017-06" db="EMBL/GenBank/DDBJ databases">
        <title>Draft Genome Sequence of Bacillus sp Strain 36R Isolated from saline sediment at Atanasia, Sonora, Mexico.</title>
        <authorList>
            <person name="Sanchez Diaz R."/>
            <person name="Quiroz Macias M.E."/>
            <person name="Ibarra Gamez J.C."/>
            <person name="Enciso Ibarra J."/>
            <person name="Gomez Gil B."/>
            <person name="Galaviz Silva L."/>
        </authorList>
    </citation>
    <scope>NUCLEOTIDE SEQUENCE [LARGE SCALE GENOMIC DNA]</scope>
    <source>
        <strain evidence="1 2">36R_ATNSAL</strain>
    </source>
</reference>
<protein>
    <submittedName>
        <fullName evidence="1">Uncharacterized protein</fullName>
    </submittedName>
</protein>
<dbReference type="Proteomes" id="UP000228754">
    <property type="component" value="Unassembled WGS sequence"/>
</dbReference>
<accession>A0A2A5IJE7</accession>
<organism evidence="1 2">
    <name type="scientific">Bacillus pumilus</name>
    <name type="common">Bacillus mesentericus</name>
    <dbReference type="NCBI Taxonomy" id="1408"/>
    <lineage>
        <taxon>Bacteria</taxon>
        <taxon>Bacillati</taxon>
        <taxon>Bacillota</taxon>
        <taxon>Bacilli</taxon>
        <taxon>Bacillales</taxon>
        <taxon>Bacillaceae</taxon>
        <taxon>Bacillus</taxon>
    </lineage>
</organism>
<gene>
    <name evidence="1" type="ORF">CEY02_20000</name>
</gene>